<dbReference type="Proteomes" id="UP001152766">
    <property type="component" value="Unassembled WGS sequence"/>
</dbReference>
<feature type="transmembrane region" description="Helical" evidence="1">
    <location>
        <begin position="12"/>
        <end position="31"/>
    </location>
</feature>
<dbReference type="EMBL" id="SGUG01000009">
    <property type="protein sequence ID" value="MDG0862383.1"/>
    <property type="molecule type" value="Genomic_DNA"/>
</dbReference>
<organism evidence="2 3">
    <name type="scientific">Pelomonas aquatica</name>
    <dbReference type="NCBI Taxonomy" id="431058"/>
    <lineage>
        <taxon>Bacteria</taxon>
        <taxon>Pseudomonadati</taxon>
        <taxon>Pseudomonadota</taxon>
        <taxon>Betaproteobacteria</taxon>
        <taxon>Burkholderiales</taxon>
        <taxon>Sphaerotilaceae</taxon>
        <taxon>Roseateles</taxon>
    </lineage>
</organism>
<name>A0A9X4LFU6_9BURK</name>
<keyword evidence="3" id="KW-1185">Reference proteome</keyword>
<proteinExistence type="predicted"/>
<evidence type="ECO:0000313" key="2">
    <source>
        <dbReference type="EMBL" id="MDG0862383.1"/>
    </source>
</evidence>
<keyword evidence="1" id="KW-0812">Transmembrane</keyword>
<keyword evidence="1" id="KW-0472">Membrane</keyword>
<protein>
    <recommendedName>
        <fullName evidence="4">Type 4 fimbrial biogenesis protein PilX N-terminal domain-containing protein</fullName>
    </recommendedName>
</protein>
<reference evidence="2" key="1">
    <citation type="submission" date="2019-02" db="EMBL/GenBank/DDBJ databases">
        <title>Draft genome of the type strain Pelomonas aquatica CCUG 52575T.</title>
        <authorList>
            <person name="Gomila M."/>
            <person name="Lalucat J."/>
        </authorList>
    </citation>
    <scope>NUCLEOTIDE SEQUENCE</scope>
    <source>
        <strain evidence="2">CCUG 52575</strain>
    </source>
</reference>
<accession>A0A9X4LFU6</accession>
<comment type="caution">
    <text evidence="2">The sequence shown here is derived from an EMBL/GenBank/DDBJ whole genome shotgun (WGS) entry which is preliminary data.</text>
</comment>
<gene>
    <name evidence="2" type="ORF">EXJ73_07855</name>
</gene>
<evidence type="ECO:0000256" key="1">
    <source>
        <dbReference type="SAM" id="Phobius"/>
    </source>
</evidence>
<dbReference type="AlphaFoldDB" id="A0A9X4LFU6"/>
<dbReference type="RefSeq" id="WP_268148744.1">
    <property type="nucleotide sequence ID" value="NZ_JAPPUW010000005.1"/>
</dbReference>
<sequence length="185" mass="20284">MAQVSRRRQRGDTLILTLCILVVLLLGFVYVSRNILYDTVMAGNNLTRQKNVQVADVAMRNLEQMIFNVYGDQQLEQSGVGQPWYRVVPANTSIPDGYWASCLGAVAASRCGSVPVTVNGSALPYTALAVVQTTGRQPDPYACPNQGFAAYYYDVYIHTVEASGVTSATTETVYKLCVFDQNSNH</sequence>
<evidence type="ECO:0008006" key="4">
    <source>
        <dbReference type="Google" id="ProtNLM"/>
    </source>
</evidence>
<evidence type="ECO:0000313" key="3">
    <source>
        <dbReference type="Proteomes" id="UP001152766"/>
    </source>
</evidence>
<keyword evidence="1" id="KW-1133">Transmembrane helix</keyword>